<protein>
    <submittedName>
        <fullName evidence="3">Troponin I</fullName>
    </submittedName>
</protein>
<dbReference type="PANTHER" id="PTHR13738">
    <property type="entry name" value="TROPONIN I"/>
    <property type="match status" value="1"/>
</dbReference>
<accession>R9TIP4</accession>
<organism evidence="3">
    <name type="scientific">Acartia pacifica</name>
    <name type="common">Copepod</name>
    <dbReference type="NCBI Taxonomy" id="335913"/>
    <lineage>
        <taxon>Eukaryota</taxon>
        <taxon>Metazoa</taxon>
        <taxon>Ecdysozoa</taxon>
        <taxon>Arthropoda</taxon>
        <taxon>Crustacea</taxon>
        <taxon>Multicrustacea</taxon>
        <taxon>Hexanauplia</taxon>
        <taxon>Copepoda</taxon>
        <taxon>Calanoida</taxon>
        <taxon>Acartiidae</taxon>
        <taxon>Acartia</taxon>
    </lineage>
</organism>
<dbReference type="SUPFAM" id="SSF90250">
    <property type="entry name" value="Troponin coil-coiled subunits"/>
    <property type="match status" value="1"/>
</dbReference>
<evidence type="ECO:0000256" key="2">
    <source>
        <dbReference type="SAM" id="Coils"/>
    </source>
</evidence>
<reference evidence="3" key="1">
    <citation type="journal article" date="2013" name="J. Exp. Mar. Biol. Ecol.">
        <title>An improved method for achieving high-quality RNA for copepod gene transcriptomic studies.</title>
        <authorList>
            <person name="Zhang H."/>
            <person name="Finiguerra M."/>
            <person name="Dam H.G."/>
            <person name="Huang Y."/>
            <person name="Xu D."/>
            <person name="Liu G."/>
            <person name="Lin S."/>
        </authorList>
    </citation>
    <scope>NUCLEOTIDE SEQUENCE</scope>
</reference>
<dbReference type="Gene3D" id="1.20.5.350">
    <property type="match status" value="1"/>
</dbReference>
<dbReference type="EMBL" id="KC989856">
    <property type="protein sequence ID" value="AGN29629.1"/>
    <property type="molecule type" value="mRNA"/>
</dbReference>
<dbReference type="AlphaFoldDB" id="R9TIP4"/>
<dbReference type="GO" id="GO:0006936">
    <property type="term" value="P:muscle contraction"/>
    <property type="evidence" value="ECO:0007669"/>
    <property type="project" value="TreeGrafter"/>
</dbReference>
<sequence>MAKKKGFMTPERKKKLRTLLRKKAAEELKKEQERKAEERLRVIAERCGTKADFESANMDELKKICQQYFDKWYGLEGEMFFLQREVILRDLQINELTISVSDMKGKFIKPTLKKVSKYENKFAKLQEKAAKFAFCQPAQTVQGLSKERRGVASGAINPCLVRRSHPSWLPCRGALLCCLASRQGRRRGGAAPIRTPLKRVRHVFPSQYFFVSFSVFVIA</sequence>
<feature type="coiled-coil region" evidence="2">
    <location>
        <begin position="16"/>
        <end position="45"/>
    </location>
</feature>
<evidence type="ECO:0000313" key="3">
    <source>
        <dbReference type="EMBL" id="AGN29629.1"/>
    </source>
</evidence>
<proteinExistence type="evidence at transcript level"/>
<dbReference type="InterPro" id="IPR001978">
    <property type="entry name" value="Troponin"/>
</dbReference>
<dbReference type="InterPro" id="IPR050875">
    <property type="entry name" value="Troponin_I"/>
</dbReference>
<comment type="similarity">
    <text evidence="1">Belongs to the troponin I family.</text>
</comment>
<dbReference type="GO" id="GO:0005861">
    <property type="term" value="C:troponin complex"/>
    <property type="evidence" value="ECO:0007669"/>
    <property type="project" value="InterPro"/>
</dbReference>
<dbReference type="Pfam" id="PF00992">
    <property type="entry name" value="Troponin"/>
    <property type="match status" value="1"/>
</dbReference>
<evidence type="ECO:0000256" key="1">
    <source>
        <dbReference type="ARBA" id="ARBA00009930"/>
    </source>
</evidence>
<dbReference type="InterPro" id="IPR038077">
    <property type="entry name" value="Troponin_sf"/>
</dbReference>
<name>R9TIP4_ACAPC</name>
<dbReference type="PANTHER" id="PTHR13738:SF1">
    <property type="entry name" value="TROPONIN I"/>
    <property type="match status" value="1"/>
</dbReference>
<keyword evidence="2" id="KW-0175">Coiled coil</keyword>